<dbReference type="Pfam" id="PF00149">
    <property type="entry name" value="Metallophos"/>
    <property type="match status" value="1"/>
</dbReference>
<dbReference type="PANTHER" id="PTHR45867">
    <property type="entry name" value="PURPLE ACID PHOSPHATASE"/>
    <property type="match status" value="1"/>
</dbReference>
<evidence type="ECO:0000259" key="4">
    <source>
        <dbReference type="Pfam" id="PF16656"/>
    </source>
</evidence>
<dbReference type="PANTHER" id="PTHR45867:SF3">
    <property type="entry name" value="ACID PHOSPHATASE TYPE 7"/>
    <property type="match status" value="1"/>
</dbReference>
<dbReference type="SUPFAM" id="SSF49363">
    <property type="entry name" value="Purple acid phosphatase, N-terminal domain"/>
    <property type="match status" value="1"/>
</dbReference>
<evidence type="ECO:0000256" key="1">
    <source>
        <dbReference type="ARBA" id="ARBA00022729"/>
    </source>
</evidence>
<dbReference type="InterPro" id="IPR004843">
    <property type="entry name" value="Calcineurin-like_PHP"/>
</dbReference>
<proteinExistence type="predicted"/>
<dbReference type="InterPro" id="IPR029052">
    <property type="entry name" value="Metallo-depent_PP-like"/>
</dbReference>
<keyword evidence="1" id="KW-0732">Signal</keyword>
<dbReference type="InterPro" id="IPR008963">
    <property type="entry name" value="Purple_acid_Pase-like_N"/>
</dbReference>
<name>A0A917DXX1_9BACL</name>
<feature type="domain" description="Purple acid phosphatase N-terminal" evidence="4">
    <location>
        <begin position="35"/>
        <end position="135"/>
    </location>
</feature>
<dbReference type="Pfam" id="PF16656">
    <property type="entry name" value="Pur_ac_phosph_N"/>
    <property type="match status" value="1"/>
</dbReference>
<dbReference type="Proteomes" id="UP000612456">
    <property type="component" value="Unassembled WGS sequence"/>
</dbReference>
<dbReference type="SUPFAM" id="SSF56300">
    <property type="entry name" value="Metallo-dependent phosphatases"/>
    <property type="match status" value="1"/>
</dbReference>
<dbReference type="GO" id="GO:0003993">
    <property type="term" value="F:acid phosphatase activity"/>
    <property type="evidence" value="ECO:0007669"/>
    <property type="project" value="InterPro"/>
</dbReference>
<dbReference type="Gene3D" id="3.60.21.10">
    <property type="match status" value="1"/>
</dbReference>
<accession>A0A917DXX1</accession>
<evidence type="ECO:0000256" key="2">
    <source>
        <dbReference type="SAM" id="Phobius"/>
    </source>
</evidence>
<dbReference type="AlphaFoldDB" id="A0A917DXX1"/>
<keyword evidence="2" id="KW-0472">Membrane</keyword>
<reference evidence="5" key="1">
    <citation type="journal article" date="2014" name="Int. J. Syst. Evol. Microbiol.">
        <title>Complete genome sequence of Corynebacterium casei LMG S-19264T (=DSM 44701T), isolated from a smear-ripened cheese.</title>
        <authorList>
            <consortium name="US DOE Joint Genome Institute (JGI-PGF)"/>
            <person name="Walter F."/>
            <person name="Albersmeier A."/>
            <person name="Kalinowski J."/>
            <person name="Ruckert C."/>
        </authorList>
    </citation>
    <scope>NUCLEOTIDE SEQUENCE</scope>
    <source>
        <strain evidence="5">CGMCC 1.15178</strain>
    </source>
</reference>
<evidence type="ECO:0000313" key="6">
    <source>
        <dbReference type="Proteomes" id="UP000612456"/>
    </source>
</evidence>
<dbReference type="GO" id="GO:0046872">
    <property type="term" value="F:metal ion binding"/>
    <property type="evidence" value="ECO:0007669"/>
    <property type="project" value="InterPro"/>
</dbReference>
<dbReference type="EMBL" id="BMHP01000003">
    <property type="protein sequence ID" value="GGD77191.1"/>
    <property type="molecule type" value="Genomic_DNA"/>
</dbReference>
<protein>
    <recommendedName>
        <fullName evidence="7">Metallophosphoesterase</fullName>
    </recommendedName>
</protein>
<evidence type="ECO:0000313" key="5">
    <source>
        <dbReference type="EMBL" id="GGD77191.1"/>
    </source>
</evidence>
<sequence length="412" mass="45614">MRYSRELIVIVIIGVVVIAVLFALERIKAGQAAVPRDIVTTFKSDPRTSRAFTWYTDKPQKNALVQLIKGGSPTGFNGNDVITVTGIAASIEIGGNRVRGVNKAEAVDLEPGTVYAYRLGSGDEDGWSDPSQFATEAVNVSAFTFIDVADSQGASTTDFELWGQTLVQAFRKFPNASFIVHNGDLTEDPENEQGWTDFMSQAQPWTSGIPLMPVTGNHDEVDKKADVFVSHFNLPDNGAEKSIPGTTNAFDYGQARIIMLNTESNKKEQTKWLRKQLEDTDKPWKIIALHRGPYGGNSNDKIGDWVELFDEFKVDLVLQGHNHEYARSYPLRSGKVIGDGETPVQNREGTVYIVPNAAGGKFNEKKEDQLYHKVHFQNGKQMFAGISIDGDKLVYEAYDVEGSLLDTFEITH</sequence>
<reference evidence="5" key="2">
    <citation type="submission" date="2020-09" db="EMBL/GenBank/DDBJ databases">
        <authorList>
            <person name="Sun Q."/>
            <person name="Zhou Y."/>
        </authorList>
    </citation>
    <scope>NUCLEOTIDE SEQUENCE</scope>
    <source>
        <strain evidence="5">CGMCC 1.15178</strain>
    </source>
</reference>
<dbReference type="RefSeq" id="WP_188994057.1">
    <property type="nucleotide sequence ID" value="NZ_BMHP01000003.1"/>
</dbReference>
<comment type="caution">
    <text evidence="5">The sequence shown here is derived from an EMBL/GenBank/DDBJ whole genome shotgun (WGS) entry which is preliminary data.</text>
</comment>
<keyword evidence="2" id="KW-1133">Transmembrane helix</keyword>
<dbReference type="Gene3D" id="2.60.40.380">
    <property type="entry name" value="Purple acid phosphatase-like, N-terminal"/>
    <property type="match status" value="1"/>
</dbReference>
<organism evidence="5 6">
    <name type="scientific">Paenibacillus nasutitermitis</name>
    <dbReference type="NCBI Taxonomy" id="1652958"/>
    <lineage>
        <taxon>Bacteria</taxon>
        <taxon>Bacillati</taxon>
        <taxon>Bacillota</taxon>
        <taxon>Bacilli</taxon>
        <taxon>Bacillales</taxon>
        <taxon>Paenibacillaceae</taxon>
        <taxon>Paenibacillus</taxon>
    </lineage>
</organism>
<keyword evidence="6" id="KW-1185">Reference proteome</keyword>
<feature type="transmembrane region" description="Helical" evidence="2">
    <location>
        <begin position="7"/>
        <end position="24"/>
    </location>
</feature>
<dbReference type="InterPro" id="IPR015914">
    <property type="entry name" value="PAPs_N"/>
</dbReference>
<evidence type="ECO:0000259" key="3">
    <source>
        <dbReference type="Pfam" id="PF00149"/>
    </source>
</evidence>
<feature type="domain" description="Calcineurin-like phosphoesterase" evidence="3">
    <location>
        <begin position="165"/>
        <end position="325"/>
    </location>
</feature>
<gene>
    <name evidence="5" type="ORF">GCM10010911_39020</name>
</gene>
<keyword evidence="2" id="KW-0812">Transmembrane</keyword>
<evidence type="ECO:0008006" key="7">
    <source>
        <dbReference type="Google" id="ProtNLM"/>
    </source>
</evidence>